<reference evidence="3" key="2">
    <citation type="submission" date="2024-04" db="EMBL/GenBank/DDBJ databases">
        <authorList>
            <person name="Chen Y."/>
            <person name="Shah S."/>
            <person name="Dougan E. K."/>
            <person name="Thang M."/>
            <person name="Chan C."/>
        </authorList>
    </citation>
    <scope>NUCLEOTIDE SEQUENCE [LARGE SCALE GENOMIC DNA]</scope>
</reference>
<proteinExistence type="predicted"/>
<evidence type="ECO:0000313" key="5">
    <source>
        <dbReference type="Proteomes" id="UP001152797"/>
    </source>
</evidence>
<dbReference type="EMBL" id="CAMXCT030001657">
    <property type="protein sequence ID" value="CAL4779297.1"/>
    <property type="molecule type" value="Genomic_DNA"/>
</dbReference>
<keyword evidence="5" id="KW-1185">Reference proteome</keyword>
<evidence type="ECO:0000313" key="2">
    <source>
        <dbReference type="EMBL" id="CAI3991985.1"/>
    </source>
</evidence>
<dbReference type="AlphaFoldDB" id="A0A9P1FZ37"/>
<gene>
    <name evidence="2" type="ORF">C1SCF055_LOCUS18844</name>
</gene>
<sequence>MGRAARIEEWGAAGARQRGSDDAKVSRTRSSSTAGRVGPRRPSEPAAVAAGNWNELVALSPQVLLDRLTKGVEKGRSWLGTQMEGPPLAERPKKSKEWHRVLLLAFTSGWAQEAFFLISPLALTTRGAVSPYALQGPERYGPCTA</sequence>
<evidence type="ECO:0000256" key="1">
    <source>
        <dbReference type="SAM" id="MobiDB-lite"/>
    </source>
</evidence>
<dbReference type="EMBL" id="CAMXCT020001657">
    <property type="protein sequence ID" value="CAL1145360.1"/>
    <property type="molecule type" value="Genomic_DNA"/>
</dbReference>
<evidence type="ECO:0000313" key="3">
    <source>
        <dbReference type="EMBL" id="CAL1145360.1"/>
    </source>
</evidence>
<protein>
    <submittedName>
        <fullName evidence="4">RRM domain-containing protein</fullName>
    </submittedName>
</protein>
<evidence type="ECO:0000313" key="4">
    <source>
        <dbReference type="EMBL" id="CAL4779297.1"/>
    </source>
</evidence>
<comment type="caution">
    <text evidence="2">The sequence shown here is derived from an EMBL/GenBank/DDBJ whole genome shotgun (WGS) entry which is preliminary data.</text>
</comment>
<reference evidence="2" key="1">
    <citation type="submission" date="2022-10" db="EMBL/GenBank/DDBJ databases">
        <authorList>
            <person name="Chen Y."/>
            <person name="Dougan E. K."/>
            <person name="Chan C."/>
            <person name="Rhodes N."/>
            <person name="Thang M."/>
        </authorList>
    </citation>
    <scope>NUCLEOTIDE SEQUENCE</scope>
</reference>
<accession>A0A9P1FZ37</accession>
<organism evidence="2">
    <name type="scientific">Cladocopium goreaui</name>
    <dbReference type="NCBI Taxonomy" id="2562237"/>
    <lineage>
        <taxon>Eukaryota</taxon>
        <taxon>Sar</taxon>
        <taxon>Alveolata</taxon>
        <taxon>Dinophyceae</taxon>
        <taxon>Suessiales</taxon>
        <taxon>Symbiodiniaceae</taxon>
        <taxon>Cladocopium</taxon>
    </lineage>
</organism>
<name>A0A9P1FZ37_9DINO</name>
<feature type="region of interest" description="Disordered" evidence="1">
    <location>
        <begin position="1"/>
        <end position="46"/>
    </location>
</feature>
<dbReference type="EMBL" id="CAMXCT010001657">
    <property type="protein sequence ID" value="CAI3991985.1"/>
    <property type="molecule type" value="Genomic_DNA"/>
</dbReference>
<dbReference type="Proteomes" id="UP001152797">
    <property type="component" value="Unassembled WGS sequence"/>
</dbReference>